<protein>
    <recommendedName>
        <fullName evidence="1">DUF6036 domain-containing protein</fullName>
    </recommendedName>
</protein>
<proteinExistence type="predicted"/>
<dbReference type="OrthoDB" id="1524134at2"/>
<reference evidence="2 3" key="1">
    <citation type="submission" date="2019-06" db="EMBL/GenBank/DDBJ databases">
        <title>Sequencing the genomes of 1000 actinobacteria strains.</title>
        <authorList>
            <person name="Klenk H.-P."/>
        </authorList>
    </citation>
    <scope>NUCLEOTIDE SEQUENCE [LARGE SCALE GENOMIC DNA]</scope>
    <source>
        <strain evidence="2 3">DSM 19828</strain>
    </source>
</reference>
<dbReference type="InterPro" id="IPR045792">
    <property type="entry name" value="DUF6036"/>
</dbReference>
<feature type="domain" description="DUF6036" evidence="1">
    <location>
        <begin position="15"/>
        <end position="140"/>
    </location>
</feature>
<name>A0A542EII6_9MICO</name>
<accession>A0A542EII6</accession>
<dbReference type="EMBL" id="VFMO01000001">
    <property type="protein sequence ID" value="TQJ15141.1"/>
    <property type="molecule type" value="Genomic_DNA"/>
</dbReference>
<evidence type="ECO:0000259" key="1">
    <source>
        <dbReference type="Pfam" id="PF19502"/>
    </source>
</evidence>
<dbReference type="AlphaFoldDB" id="A0A542EII6"/>
<organism evidence="2 3">
    <name type="scientific">Yimella lutea</name>
    <dbReference type="NCBI Taxonomy" id="587872"/>
    <lineage>
        <taxon>Bacteria</taxon>
        <taxon>Bacillati</taxon>
        <taxon>Actinomycetota</taxon>
        <taxon>Actinomycetes</taxon>
        <taxon>Micrococcales</taxon>
        <taxon>Dermacoccaceae</taxon>
        <taxon>Yimella</taxon>
    </lineage>
</organism>
<evidence type="ECO:0000313" key="3">
    <source>
        <dbReference type="Proteomes" id="UP000320806"/>
    </source>
</evidence>
<sequence>MRRQELAHVLRAACSIAEDRDVVVVGSQAILGSYDEDDLPAIATMSSEADVAFLRDAERKALQVSGAIGELSSFHETFDYYVDGVELELIALPDGWEQRCVTWDLQSADPARPRFVEPHDLAVAKLVAHREKDRLFVSALLDAGLIDHRTVVERARMLPEKYAGSVSSVTSWVESHRDHRK</sequence>
<keyword evidence="3" id="KW-1185">Reference proteome</keyword>
<dbReference type="Pfam" id="PF19502">
    <property type="entry name" value="DUF6036"/>
    <property type="match status" value="1"/>
</dbReference>
<dbReference type="Proteomes" id="UP000320806">
    <property type="component" value="Unassembled WGS sequence"/>
</dbReference>
<dbReference type="RefSeq" id="WP_141928797.1">
    <property type="nucleotide sequence ID" value="NZ_BAABCI010000020.1"/>
</dbReference>
<gene>
    <name evidence="2" type="ORF">FB459_2670</name>
</gene>
<evidence type="ECO:0000313" key="2">
    <source>
        <dbReference type="EMBL" id="TQJ15141.1"/>
    </source>
</evidence>
<comment type="caution">
    <text evidence="2">The sequence shown here is derived from an EMBL/GenBank/DDBJ whole genome shotgun (WGS) entry which is preliminary data.</text>
</comment>